<dbReference type="PANTHER" id="PTHR11986">
    <property type="entry name" value="AMINOTRANSFERASE CLASS III"/>
    <property type="match status" value="1"/>
</dbReference>
<accession>A0A0T5X8C3</accession>
<dbReference type="InterPro" id="IPR015424">
    <property type="entry name" value="PyrdxlP-dep_Trfase"/>
</dbReference>
<dbReference type="STRING" id="592015.HMPREF1705_03941"/>
<dbReference type="SUPFAM" id="SSF53383">
    <property type="entry name" value="PLP-dependent transferases"/>
    <property type="match status" value="1"/>
</dbReference>
<dbReference type="InterPro" id="IPR050103">
    <property type="entry name" value="Class-III_PLP-dep_AT"/>
</dbReference>
<dbReference type="FunFam" id="3.40.640.10:FF:000004">
    <property type="entry name" value="Acetylornithine aminotransferase"/>
    <property type="match status" value="1"/>
</dbReference>
<evidence type="ECO:0000313" key="5">
    <source>
        <dbReference type="EMBL" id="KRT34700.1"/>
    </source>
</evidence>
<dbReference type="Pfam" id="PF00202">
    <property type="entry name" value="Aminotran_3"/>
    <property type="match status" value="1"/>
</dbReference>
<evidence type="ECO:0000256" key="4">
    <source>
        <dbReference type="RuleBase" id="RU003560"/>
    </source>
</evidence>
<dbReference type="Proteomes" id="UP000005273">
    <property type="component" value="Unassembled WGS sequence"/>
</dbReference>
<dbReference type="InterPro" id="IPR005814">
    <property type="entry name" value="Aminotrans_3"/>
</dbReference>
<organism evidence="5 6">
    <name type="scientific">Acetomicrobium hydrogeniformans ATCC BAA-1850</name>
    <dbReference type="NCBI Taxonomy" id="592015"/>
    <lineage>
        <taxon>Bacteria</taxon>
        <taxon>Thermotogati</taxon>
        <taxon>Synergistota</taxon>
        <taxon>Synergistia</taxon>
        <taxon>Synergistales</taxon>
        <taxon>Acetomicrobiaceae</taxon>
        <taxon>Acetomicrobium</taxon>
    </lineage>
</organism>
<reference evidence="6" key="1">
    <citation type="submission" date="2012-09" db="EMBL/GenBank/DDBJ databases">
        <authorList>
            <person name="Weinstock G."/>
            <person name="Sodergren E."/>
            <person name="Clifton S."/>
            <person name="Fulton L."/>
            <person name="Fulton B."/>
            <person name="Courtney L."/>
            <person name="Fronick C."/>
            <person name="Harrison M."/>
            <person name="Strong C."/>
            <person name="Farmer C."/>
            <person name="Delehaunty K."/>
            <person name="Markovic C."/>
            <person name="Hall O."/>
            <person name="Minx P."/>
            <person name="Tomlinson C."/>
            <person name="Mitreva M."/>
            <person name="Nelson J."/>
            <person name="Hou S."/>
            <person name="Wollam A."/>
            <person name="Pepin K.H."/>
            <person name="Johnson M."/>
            <person name="Bhonagiri V."/>
            <person name="Nash W.E."/>
            <person name="Suruliraj S."/>
            <person name="Warren W."/>
            <person name="Chinwalla A."/>
            <person name="Mardis E.R."/>
            <person name="Wilson R.K."/>
        </authorList>
    </citation>
    <scope>NUCLEOTIDE SEQUENCE [LARGE SCALE GENOMIC DNA]</scope>
    <source>
        <strain evidence="6">OS1</strain>
    </source>
</reference>
<dbReference type="InterPro" id="IPR015422">
    <property type="entry name" value="PyrdxlP-dep_Trfase_small"/>
</dbReference>
<sequence>MWEKVKRYTEKTLEENLKIADEEDRYIPKACSLKYYPLVIKEASGSTVIDVDNNEFIDFLTSAAVFNIGHNHPRVVKAAKDQIDRVINYTMAYFYEKQPIELAKKLTEITPGNFSKKVTFGFSGSDSVDSSIKASRAFTGRHTIMAFKDSYHGMTYGALSATGIVNQDAKKRLGVMDVQFVEFPDPYRNSFGIDGYEHPEKLSNNILKAIDRTISSLKEKPACIIMEPIQGDAGAIVPPMNFFKGLKELADSHNILLIDEEVQTGMGRTGRLWAIEHFKLEPDLLVTAKALGGGFPISATVGKAEILDSVPQPLLVFTHIGHAVNASAALATIEVVEEENLSERAAHIGKKAMDEFKKMSDSYPIIGDVRGLGLLIGVDIIKPGTKEPDKNTAQKICWRAWEKGLILITFGKHGNVLRIAPPLNISQEELDRGLNIIDEAIQDVLKDRVSDDILKFLRGW</sequence>
<dbReference type="GO" id="GO:0008483">
    <property type="term" value="F:transaminase activity"/>
    <property type="evidence" value="ECO:0007669"/>
    <property type="project" value="InterPro"/>
</dbReference>
<protein>
    <submittedName>
        <fullName evidence="5">Putative 4-aminobutyrate transaminase</fullName>
    </submittedName>
</protein>
<dbReference type="InterPro" id="IPR015421">
    <property type="entry name" value="PyrdxlP-dep_Trfase_major"/>
</dbReference>
<dbReference type="PIRSF" id="PIRSF000521">
    <property type="entry name" value="Transaminase_4ab_Lys_Orn"/>
    <property type="match status" value="1"/>
</dbReference>
<dbReference type="Gene3D" id="3.40.640.10">
    <property type="entry name" value="Type I PLP-dependent aspartate aminotransferase-like (Major domain)"/>
    <property type="match status" value="1"/>
</dbReference>
<evidence type="ECO:0000256" key="2">
    <source>
        <dbReference type="ARBA" id="ARBA00008954"/>
    </source>
</evidence>
<dbReference type="AlphaFoldDB" id="A0A0T5X8C3"/>
<dbReference type="eggNOG" id="COG0160">
    <property type="taxonomic scope" value="Bacteria"/>
</dbReference>
<evidence type="ECO:0000256" key="1">
    <source>
        <dbReference type="ARBA" id="ARBA00001933"/>
    </source>
</evidence>
<gene>
    <name evidence="5" type="ORF">HMPREF1705_03941</name>
</gene>
<dbReference type="RefSeq" id="WP_009200425.1">
    <property type="nucleotide sequence ID" value="NZ_ACJX03000001.1"/>
</dbReference>
<dbReference type="OrthoDB" id="1906at2"/>
<dbReference type="GO" id="GO:0030170">
    <property type="term" value="F:pyridoxal phosphate binding"/>
    <property type="evidence" value="ECO:0007669"/>
    <property type="project" value="InterPro"/>
</dbReference>
<dbReference type="PANTHER" id="PTHR11986:SF58">
    <property type="entry name" value="LEUCINE_METHIONINE RACEMASE"/>
    <property type="match status" value="1"/>
</dbReference>
<name>A0A0T5X8C3_9BACT</name>
<dbReference type="CDD" id="cd00610">
    <property type="entry name" value="OAT_like"/>
    <property type="match status" value="1"/>
</dbReference>
<evidence type="ECO:0000256" key="3">
    <source>
        <dbReference type="ARBA" id="ARBA00022898"/>
    </source>
</evidence>
<comment type="similarity">
    <text evidence="2 4">Belongs to the class-III pyridoxal-phosphate-dependent aminotransferase family.</text>
</comment>
<proteinExistence type="inferred from homology"/>
<dbReference type="GO" id="GO:0042802">
    <property type="term" value="F:identical protein binding"/>
    <property type="evidence" value="ECO:0007669"/>
    <property type="project" value="TreeGrafter"/>
</dbReference>
<dbReference type="EMBL" id="ACJX03000001">
    <property type="protein sequence ID" value="KRT34700.1"/>
    <property type="molecule type" value="Genomic_DNA"/>
</dbReference>
<keyword evidence="3 4" id="KW-0663">Pyridoxal phosphate</keyword>
<evidence type="ECO:0000313" key="6">
    <source>
        <dbReference type="Proteomes" id="UP000005273"/>
    </source>
</evidence>
<comment type="cofactor">
    <cofactor evidence="1">
        <name>pyridoxal 5'-phosphate</name>
        <dbReference type="ChEBI" id="CHEBI:597326"/>
    </cofactor>
</comment>
<comment type="caution">
    <text evidence="5">The sequence shown here is derived from an EMBL/GenBank/DDBJ whole genome shotgun (WGS) entry which is preliminary data.</text>
</comment>
<dbReference type="Gene3D" id="3.90.1150.10">
    <property type="entry name" value="Aspartate Aminotransferase, domain 1"/>
    <property type="match status" value="1"/>
</dbReference>
<keyword evidence="6" id="KW-1185">Reference proteome</keyword>